<dbReference type="EMBL" id="QOHO01000107">
    <property type="protein sequence ID" value="RFZ76044.1"/>
    <property type="molecule type" value="Genomic_DNA"/>
</dbReference>
<dbReference type="PANTHER" id="PTHR32071">
    <property type="entry name" value="TRANSCRIPTIONAL REGULATORY PROTEIN"/>
    <property type="match status" value="1"/>
</dbReference>
<evidence type="ECO:0000313" key="7">
    <source>
        <dbReference type="Proteomes" id="UP000260680"/>
    </source>
</evidence>
<dbReference type="GO" id="GO:0006355">
    <property type="term" value="P:regulation of DNA-templated transcription"/>
    <property type="evidence" value="ECO:0007669"/>
    <property type="project" value="InterPro"/>
</dbReference>
<dbReference type="InterPro" id="IPR035965">
    <property type="entry name" value="PAS-like_dom_sf"/>
</dbReference>
<dbReference type="InterPro" id="IPR027417">
    <property type="entry name" value="P-loop_NTPase"/>
</dbReference>
<dbReference type="Proteomes" id="UP000260680">
    <property type="component" value="Unassembled WGS sequence"/>
</dbReference>
<dbReference type="Pfam" id="PF25601">
    <property type="entry name" value="AAA_lid_14"/>
    <property type="match status" value="1"/>
</dbReference>
<evidence type="ECO:0000256" key="1">
    <source>
        <dbReference type="ARBA" id="ARBA00022741"/>
    </source>
</evidence>
<evidence type="ECO:0000256" key="2">
    <source>
        <dbReference type="ARBA" id="ARBA00022840"/>
    </source>
</evidence>
<dbReference type="Gene3D" id="3.40.50.300">
    <property type="entry name" value="P-loop containing nucleotide triphosphate hydrolases"/>
    <property type="match status" value="1"/>
</dbReference>
<evidence type="ECO:0000256" key="3">
    <source>
        <dbReference type="ARBA" id="ARBA00023015"/>
    </source>
</evidence>
<organism evidence="6 7">
    <name type="scientific">Lacrimispora amygdalina</name>
    <dbReference type="NCBI Taxonomy" id="253257"/>
    <lineage>
        <taxon>Bacteria</taxon>
        <taxon>Bacillati</taxon>
        <taxon>Bacillota</taxon>
        <taxon>Clostridia</taxon>
        <taxon>Lachnospirales</taxon>
        <taxon>Lachnospiraceae</taxon>
        <taxon>Lacrimispora</taxon>
    </lineage>
</organism>
<dbReference type="OrthoDB" id="9803970at2"/>
<accession>A0A3E2N504</accession>
<feature type="domain" description="Sigma-54 factor interaction" evidence="5">
    <location>
        <begin position="344"/>
        <end position="551"/>
    </location>
</feature>
<evidence type="ECO:0000256" key="4">
    <source>
        <dbReference type="ARBA" id="ARBA00023163"/>
    </source>
</evidence>
<dbReference type="RefSeq" id="WP_117419819.1">
    <property type="nucleotide sequence ID" value="NZ_QOHO01000107.1"/>
</dbReference>
<evidence type="ECO:0000313" key="6">
    <source>
        <dbReference type="EMBL" id="RFZ76044.1"/>
    </source>
</evidence>
<dbReference type="SUPFAM" id="SSF55785">
    <property type="entry name" value="PYP-like sensor domain (PAS domain)"/>
    <property type="match status" value="1"/>
</dbReference>
<comment type="caution">
    <text evidence="6">The sequence shown here is derived from an EMBL/GenBank/DDBJ whole genome shotgun (WGS) entry which is preliminary data.</text>
</comment>
<proteinExistence type="predicted"/>
<dbReference type="PROSITE" id="PS50045">
    <property type="entry name" value="SIGMA54_INTERACT_4"/>
    <property type="match status" value="1"/>
</dbReference>
<dbReference type="InterPro" id="IPR002078">
    <property type="entry name" value="Sigma_54_int"/>
</dbReference>
<keyword evidence="4" id="KW-0804">Transcription</keyword>
<dbReference type="Gene3D" id="1.10.8.60">
    <property type="match status" value="1"/>
</dbReference>
<dbReference type="GO" id="GO:0005524">
    <property type="term" value="F:ATP binding"/>
    <property type="evidence" value="ECO:0007669"/>
    <property type="project" value="UniProtKB-KW"/>
</dbReference>
<dbReference type="PROSITE" id="PS00688">
    <property type="entry name" value="SIGMA54_INTERACT_3"/>
    <property type="match status" value="1"/>
</dbReference>
<dbReference type="InterPro" id="IPR058031">
    <property type="entry name" value="AAA_lid_NorR"/>
</dbReference>
<reference evidence="6 7" key="1">
    <citation type="submission" date="2018-07" db="EMBL/GenBank/DDBJ databases">
        <title>New species, Clostridium PI-S10-A1B.</title>
        <authorList>
            <person name="Krishna G."/>
            <person name="Summeta K."/>
            <person name="Shikha S."/>
            <person name="Prabhu P.B."/>
            <person name="Suresh K."/>
        </authorList>
    </citation>
    <scope>NUCLEOTIDE SEQUENCE [LARGE SCALE GENOMIC DNA]</scope>
    <source>
        <strain evidence="6 7">PI-S10-A1B</strain>
    </source>
</reference>
<keyword evidence="3" id="KW-0805">Transcription regulation</keyword>
<dbReference type="InterPro" id="IPR025944">
    <property type="entry name" value="Sigma_54_int_dom_CS"/>
</dbReference>
<protein>
    <recommendedName>
        <fullName evidence="5">Sigma-54 factor interaction domain-containing protein</fullName>
    </recommendedName>
</protein>
<keyword evidence="2" id="KW-0067">ATP-binding</keyword>
<keyword evidence="1" id="KW-0547">Nucleotide-binding</keyword>
<gene>
    <name evidence="6" type="ORF">DS742_25950</name>
</gene>
<dbReference type="Pfam" id="PF14532">
    <property type="entry name" value="Sigma54_activ_2"/>
    <property type="match status" value="1"/>
</dbReference>
<evidence type="ECO:0000259" key="5">
    <source>
        <dbReference type="PROSITE" id="PS50045"/>
    </source>
</evidence>
<dbReference type="SUPFAM" id="SSF52540">
    <property type="entry name" value="P-loop containing nucleoside triphosphate hydrolases"/>
    <property type="match status" value="1"/>
</dbReference>
<dbReference type="Gene3D" id="3.30.450.20">
    <property type="entry name" value="PAS domain"/>
    <property type="match status" value="1"/>
</dbReference>
<dbReference type="AlphaFoldDB" id="A0A3E2N504"/>
<name>A0A3E2N504_9FIRM</name>
<sequence>MRPDKTCGNILIISSKQKIVSEHQTYLHSLLGQYLVFNTLVSDKITDPSQFKDYQCLLFITQNEKDRFPFHLDESILQIVCTRTFNHTYLSKIIQLPPHERVYLVNDEKDSTLAIISQLKECGLTQYEFVPFYPGCEDTESDITFAVTAGEPQLVPKRIQNVLDIGNRIVDISTILELCEYFHIPRLAVNRVTRSYINQILRTIKTTDTYYTNFLQTRHLMRSVLSSLPTGICLYGCDGRISFMNMRFAQILDLPSNNFQGQPFSDCLPKCCSDIALNRNGEWDIPLANGRNTVRMNILNLMSPVDSPMFLAFFPEQNSVSIRMETDENRKPEEPAQLTHYFFSLFTSPEIKLLTNQAKHLALYDFPVLIFGQSGTMRLTLARMIHSCSKRYSYPFTVLHSPGSDLTESALRKILEETNHGTLVLSQADRFPPEVQDLLTNILMNTYGNFFSAPESYRYDVRIISIADENLYEKVENGTFLRDLFCFLSASEIHTVSLQEIRNDIPLLLDHFLRQLFQDSDISAENILSASLLDFMKHYRYPGNLRELYNLSCCFYTKFSGHQLVLSDLPFYLRKQYRMQTPALTDLQTAVLRYLSSHPKAGRNTIRLGLSESDIFVSDASLRNVLSQLAENGFLIVHRTKGGCEITESGKLVIGQ</sequence>